<name>A0A0B3S4D8_9RHOB</name>
<reference evidence="1 2" key="1">
    <citation type="submission" date="2014-10" db="EMBL/GenBank/DDBJ databases">
        <title>Genome sequence of Ponticoccus sp. strain UMTAT08 isolated from clonal culture of toxic dinoflagellate Alexandrium tamiyavanichii.</title>
        <authorList>
            <person name="Gan H.Y."/>
            <person name="Muhd D.-D."/>
            <person name="Mohd Noor M.E."/>
            <person name="Yeong Y.S."/>
            <person name="Usup G."/>
        </authorList>
    </citation>
    <scope>NUCLEOTIDE SEQUENCE [LARGE SCALE GENOMIC DNA]</scope>
    <source>
        <strain evidence="1 2">UMTAT08</strain>
    </source>
</reference>
<accession>A0A0B3S4D8</accession>
<keyword evidence="2" id="KW-1185">Reference proteome</keyword>
<evidence type="ECO:0000313" key="1">
    <source>
        <dbReference type="EMBL" id="KHQ53863.1"/>
    </source>
</evidence>
<protein>
    <submittedName>
        <fullName evidence="1">Putative recombinase/resolvase</fullName>
    </submittedName>
</protein>
<gene>
    <name evidence="1" type="ORF">OA50_01852</name>
</gene>
<dbReference type="EMBL" id="JSUQ01000006">
    <property type="protein sequence ID" value="KHQ53863.1"/>
    <property type="molecule type" value="Genomic_DNA"/>
</dbReference>
<organism evidence="1 2">
    <name type="scientific">Mameliella alba</name>
    <dbReference type="NCBI Taxonomy" id="561184"/>
    <lineage>
        <taxon>Bacteria</taxon>
        <taxon>Pseudomonadati</taxon>
        <taxon>Pseudomonadota</taxon>
        <taxon>Alphaproteobacteria</taxon>
        <taxon>Rhodobacterales</taxon>
        <taxon>Roseobacteraceae</taxon>
        <taxon>Mameliella</taxon>
    </lineage>
</organism>
<dbReference type="Proteomes" id="UP000030960">
    <property type="component" value="Unassembled WGS sequence"/>
</dbReference>
<evidence type="ECO:0000313" key="2">
    <source>
        <dbReference type="Proteomes" id="UP000030960"/>
    </source>
</evidence>
<comment type="caution">
    <text evidence="1">The sequence shown here is derived from an EMBL/GenBank/DDBJ whole genome shotgun (WGS) entry which is preliminary data.</text>
</comment>
<dbReference type="AlphaFoldDB" id="A0A0B3S4D8"/>
<sequence length="150" mass="16884">MLNGLQHHLMQAELVSEFIRTFQDEIQKERLATLAPRTEDERRLAKVVKEIDRIVTAITEGLFHQSMKAKMDTLKAERAELEARLSATPAPEPVALHPGLSDIYARKVADLVATLNAPDTRSEAAKLLRRLVDRIVLHCSAPRRGCTKRP</sequence>
<proteinExistence type="predicted"/>